<keyword evidence="3" id="KW-1185">Reference proteome</keyword>
<reference evidence="2" key="2">
    <citation type="submission" date="2022-01" db="EMBL/GenBank/DDBJ databases">
        <authorList>
            <person name="Zhou L.Y."/>
        </authorList>
    </citation>
    <scope>NUCLEOTIDE SEQUENCE</scope>
    <source>
        <strain evidence="2">TLK-CK17</strain>
    </source>
</reference>
<accession>A0ABS9HYG8</accession>
<proteinExistence type="predicted"/>
<dbReference type="EMBL" id="JAKJPO010000011">
    <property type="protein sequence ID" value="MCF7223117.1"/>
    <property type="molecule type" value="Genomic_DNA"/>
</dbReference>
<protein>
    <submittedName>
        <fullName evidence="2">DUF1800 domain-containing protein</fullName>
    </submittedName>
</protein>
<dbReference type="InterPro" id="IPR014917">
    <property type="entry name" value="DUF1800"/>
</dbReference>
<feature type="region of interest" description="Disordered" evidence="1">
    <location>
        <begin position="1"/>
        <end position="45"/>
    </location>
</feature>
<dbReference type="Proteomes" id="UP001430796">
    <property type="component" value="Unassembled WGS sequence"/>
</dbReference>
<name>A0ABS9HYG8_9GAMM</name>
<feature type="compositionally biased region" description="Pro residues" evidence="1">
    <location>
        <begin position="32"/>
        <end position="42"/>
    </location>
</feature>
<dbReference type="Pfam" id="PF08811">
    <property type="entry name" value="DUF1800"/>
    <property type="match status" value="1"/>
</dbReference>
<dbReference type="RefSeq" id="WP_237055985.1">
    <property type="nucleotide sequence ID" value="NZ_JAKJPO010000011.1"/>
</dbReference>
<reference evidence="2" key="1">
    <citation type="submission" date="2022-01" db="EMBL/GenBank/DDBJ databases">
        <title>Lysobacter chinensis sp. nov., a bacterium isolated from cow dung compost.</title>
        <authorList>
            <person name="Liu Y."/>
        </authorList>
    </citation>
    <scope>NUCLEOTIDE SEQUENCE</scope>
    <source>
        <strain evidence="2">TLK-CK17</strain>
    </source>
</reference>
<evidence type="ECO:0000313" key="2">
    <source>
        <dbReference type="EMBL" id="MCF7223117.1"/>
    </source>
</evidence>
<gene>
    <name evidence="2" type="ORF">L3V18_15170</name>
</gene>
<feature type="compositionally biased region" description="Basic and acidic residues" evidence="1">
    <location>
        <begin position="11"/>
        <end position="24"/>
    </location>
</feature>
<evidence type="ECO:0000313" key="3">
    <source>
        <dbReference type="Proteomes" id="UP001430796"/>
    </source>
</evidence>
<sequence>MSMLEKVLQGLRDDRAPRPDREPAVADVRPAIPAPSPSPSPAPALRADAGFLARRYGDGLRIATQAHLGDNAGGPTSTAAPYEGRRRIARSSPPQLLTLARAPFAVRMLSNLSYGITPQSLAEFNALGDNDAERLANYVDWQLDWTAIDDSALESRLSGAGYGTLDKPLTRLWSEHVLGNPEYSVRMRPAWEVQRAAFVRATYSRRQLREVVVNFWHDHFNVTAGDYSAGPVYVHYDRDVIRRHALGNFRAMLEAVATSPAMLYYLDNVSNTRAGPNENWARELLELHTLGAENYLGFMDPFQVPPDPVDPDYPSGYTDIDVYETSSAFTGWSLKNGHWEFPDDNDGTFVYRQSWHDAGPKFVLGRLLNPEQPAMKDGRDILDRLASHPAVARFVCGKLIRRFVDDDPPASLVHSAAQVFRQHWRSADQIERVLRHVLTSTAMFNAWGQKSRRPFEAIVAAMRATGSDWTLRLDNGTSDTFMWRLGFTGHEPYAWPAPNGYPDTELAWSGANSLAMGWKLLNWLTEAKDNDAPVLPILAISRSQVSQWTATRLVDYWCNRLLGRRPGNARRQTLIGFMAQNGDPASHVIADTNAWAGNDLKNHYNQERLRSMVSLILMSPEFLSR</sequence>
<evidence type="ECO:0000256" key="1">
    <source>
        <dbReference type="SAM" id="MobiDB-lite"/>
    </source>
</evidence>
<organism evidence="2 3">
    <name type="scientific">Marilutibacter chinensis</name>
    <dbReference type="NCBI Taxonomy" id="2912247"/>
    <lineage>
        <taxon>Bacteria</taxon>
        <taxon>Pseudomonadati</taxon>
        <taxon>Pseudomonadota</taxon>
        <taxon>Gammaproteobacteria</taxon>
        <taxon>Lysobacterales</taxon>
        <taxon>Lysobacteraceae</taxon>
        <taxon>Marilutibacter</taxon>
    </lineage>
</organism>
<comment type="caution">
    <text evidence="2">The sequence shown here is derived from an EMBL/GenBank/DDBJ whole genome shotgun (WGS) entry which is preliminary data.</text>
</comment>